<dbReference type="OrthoDB" id="2985014at2759"/>
<dbReference type="Proteomes" id="UP000625711">
    <property type="component" value="Unassembled WGS sequence"/>
</dbReference>
<comment type="caution">
    <text evidence="6">The sequence shown here is derived from an EMBL/GenBank/DDBJ whole genome shotgun (WGS) entry which is preliminary data.</text>
</comment>
<dbReference type="PANTHER" id="PTHR11662:SF399">
    <property type="entry name" value="FI19708P1-RELATED"/>
    <property type="match status" value="1"/>
</dbReference>
<organism evidence="6 7">
    <name type="scientific">Rhynchophorus ferrugineus</name>
    <name type="common">Red palm weevil</name>
    <name type="synonym">Curculio ferrugineus</name>
    <dbReference type="NCBI Taxonomy" id="354439"/>
    <lineage>
        <taxon>Eukaryota</taxon>
        <taxon>Metazoa</taxon>
        <taxon>Ecdysozoa</taxon>
        <taxon>Arthropoda</taxon>
        <taxon>Hexapoda</taxon>
        <taxon>Insecta</taxon>
        <taxon>Pterygota</taxon>
        <taxon>Neoptera</taxon>
        <taxon>Endopterygota</taxon>
        <taxon>Coleoptera</taxon>
        <taxon>Polyphaga</taxon>
        <taxon>Cucujiformia</taxon>
        <taxon>Curculionidae</taxon>
        <taxon>Dryophthorinae</taxon>
        <taxon>Rhynchophorus</taxon>
    </lineage>
</organism>
<dbReference type="EMBL" id="JAACXV010012470">
    <property type="protein sequence ID" value="KAF7274618.1"/>
    <property type="molecule type" value="Genomic_DNA"/>
</dbReference>
<gene>
    <name evidence="6" type="ORF">GWI33_012707</name>
</gene>
<dbReference type="InterPro" id="IPR050382">
    <property type="entry name" value="MFS_Na/Anion_cotransporter"/>
</dbReference>
<dbReference type="SUPFAM" id="SSF103473">
    <property type="entry name" value="MFS general substrate transporter"/>
    <property type="match status" value="1"/>
</dbReference>
<keyword evidence="2 5" id="KW-0812">Transmembrane</keyword>
<protein>
    <submittedName>
        <fullName evidence="6">Uncharacterized protein</fullName>
    </submittedName>
</protein>
<sequence length="162" mass="17644">MISRNYINHTVLQISTGVVGSSLSLVLSTVVPPEHAYWVVPFLCFESIFLMLSMVGGSTISGYDLSPTFAPIVYGVAGTCSDAVGLFGPLLETWLISDKTAADEWRLVFIITALVASVPSIAFVLFASDKRQDWGDIEIRPAEPKPEISVIGESTERKDNEF</sequence>
<accession>A0A834M8J2</accession>
<dbReference type="GO" id="GO:0022857">
    <property type="term" value="F:transmembrane transporter activity"/>
    <property type="evidence" value="ECO:0007669"/>
    <property type="project" value="TreeGrafter"/>
</dbReference>
<name>A0A834M8J2_RHYFE</name>
<dbReference type="GO" id="GO:0006820">
    <property type="term" value="P:monoatomic anion transport"/>
    <property type="evidence" value="ECO:0007669"/>
    <property type="project" value="TreeGrafter"/>
</dbReference>
<dbReference type="PANTHER" id="PTHR11662">
    <property type="entry name" value="SOLUTE CARRIER FAMILY 17"/>
    <property type="match status" value="1"/>
</dbReference>
<dbReference type="Gene3D" id="1.20.1250.20">
    <property type="entry name" value="MFS general substrate transporter like domains"/>
    <property type="match status" value="1"/>
</dbReference>
<keyword evidence="3 5" id="KW-1133">Transmembrane helix</keyword>
<keyword evidence="4 5" id="KW-0472">Membrane</keyword>
<evidence type="ECO:0000313" key="6">
    <source>
        <dbReference type="EMBL" id="KAF7274618.1"/>
    </source>
</evidence>
<feature type="transmembrane region" description="Helical" evidence="5">
    <location>
        <begin position="12"/>
        <end position="31"/>
    </location>
</feature>
<feature type="transmembrane region" description="Helical" evidence="5">
    <location>
        <begin position="37"/>
        <end position="56"/>
    </location>
</feature>
<evidence type="ECO:0000256" key="4">
    <source>
        <dbReference type="ARBA" id="ARBA00023136"/>
    </source>
</evidence>
<proteinExistence type="predicted"/>
<evidence type="ECO:0000256" key="1">
    <source>
        <dbReference type="ARBA" id="ARBA00004141"/>
    </source>
</evidence>
<feature type="transmembrane region" description="Helical" evidence="5">
    <location>
        <begin position="68"/>
        <end position="87"/>
    </location>
</feature>
<comment type="subcellular location">
    <subcellularLocation>
        <location evidence="1">Membrane</location>
        <topology evidence="1">Multi-pass membrane protein</topology>
    </subcellularLocation>
</comment>
<feature type="transmembrane region" description="Helical" evidence="5">
    <location>
        <begin position="107"/>
        <end position="127"/>
    </location>
</feature>
<dbReference type="AlphaFoldDB" id="A0A834M8J2"/>
<dbReference type="GO" id="GO:0016020">
    <property type="term" value="C:membrane"/>
    <property type="evidence" value="ECO:0007669"/>
    <property type="project" value="UniProtKB-SubCell"/>
</dbReference>
<dbReference type="InterPro" id="IPR036259">
    <property type="entry name" value="MFS_trans_sf"/>
</dbReference>
<evidence type="ECO:0000256" key="2">
    <source>
        <dbReference type="ARBA" id="ARBA00022692"/>
    </source>
</evidence>
<evidence type="ECO:0000313" key="7">
    <source>
        <dbReference type="Proteomes" id="UP000625711"/>
    </source>
</evidence>
<reference evidence="6" key="1">
    <citation type="submission" date="2020-08" db="EMBL/GenBank/DDBJ databases">
        <title>Genome sequencing and assembly of the red palm weevil Rhynchophorus ferrugineus.</title>
        <authorList>
            <person name="Dias G.B."/>
            <person name="Bergman C.M."/>
            <person name="Manee M."/>
        </authorList>
    </citation>
    <scope>NUCLEOTIDE SEQUENCE</scope>
    <source>
        <strain evidence="6">AA-2017</strain>
        <tissue evidence="6">Whole larva</tissue>
    </source>
</reference>
<evidence type="ECO:0000256" key="5">
    <source>
        <dbReference type="SAM" id="Phobius"/>
    </source>
</evidence>
<evidence type="ECO:0000256" key="3">
    <source>
        <dbReference type="ARBA" id="ARBA00022989"/>
    </source>
</evidence>
<keyword evidence="7" id="KW-1185">Reference proteome</keyword>